<dbReference type="EMBL" id="JANPWB010000008">
    <property type="protein sequence ID" value="KAJ1161115.1"/>
    <property type="molecule type" value="Genomic_DNA"/>
</dbReference>
<comment type="caution">
    <text evidence="2">The sequence shown here is derived from an EMBL/GenBank/DDBJ whole genome shotgun (WGS) entry which is preliminary data.</text>
</comment>
<reference evidence="2" key="1">
    <citation type="journal article" date="2022" name="bioRxiv">
        <title>Sequencing and chromosome-scale assembly of the giantPleurodeles waltlgenome.</title>
        <authorList>
            <person name="Brown T."/>
            <person name="Elewa A."/>
            <person name="Iarovenko S."/>
            <person name="Subramanian E."/>
            <person name="Araus A.J."/>
            <person name="Petzold A."/>
            <person name="Susuki M."/>
            <person name="Suzuki K.-i.T."/>
            <person name="Hayashi T."/>
            <person name="Toyoda A."/>
            <person name="Oliveira C."/>
            <person name="Osipova E."/>
            <person name="Leigh N.D."/>
            <person name="Simon A."/>
            <person name="Yun M.H."/>
        </authorList>
    </citation>
    <scope>NUCLEOTIDE SEQUENCE</scope>
    <source>
        <strain evidence="2">20211129_DDA</strain>
        <tissue evidence="2">Liver</tissue>
    </source>
</reference>
<organism evidence="2 3">
    <name type="scientific">Pleurodeles waltl</name>
    <name type="common">Iberian ribbed newt</name>
    <dbReference type="NCBI Taxonomy" id="8319"/>
    <lineage>
        <taxon>Eukaryota</taxon>
        <taxon>Metazoa</taxon>
        <taxon>Chordata</taxon>
        <taxon>Craniata</taxon>
        <taxon>Vertebrata</taxon>
        <taxon>Euteleostomi</taxon>
        <taxon>Amphibia</taxon>
        <taxon>Batrachia</taxon>
        <taxon>Caudata</taxon>
        <taxon>Salamandroidea</taxon>
        <taxon>Salamandridae</taxon>
        <taxon>Pleurodelinae</taxon>
        <taxon>Pleurodeles</taxon>
    </lineage>
</organism>
<evidence type="ECO:0000256" key="1">
    <source>
        <dbReference type="SAM" id="MobiDB-lite"/>
    </source>
</evidence>
<feature type="region of interest" description="Disordered" evidence="1">
    <location>
        <begin position="106"/>
        <end position="142"/>
    </location>
</feature>
<protein>
    <submittedName>
        <fullName evidence="2">Uncharacterized protein</fullName>
    </submittedName>
</protein>
<sequence length="334" mass="35982">MLEQFPNVAVLAPVQGAALMNKSSLVAALYARTEQDEALKPGTYMGCGSHCQNLSRMQQTLAKLAQKWQSPLSYASKADVLATRASPECGSTRMRRPLANCPSKRRVLPDQTQKAGVSPKTGPGRTAAVSTGEDGALNAVIEPGRPGRTGLWYGTERCVLGGPPVAGPGGSTHCQSMARMRHPLPEVTEDAAFNARTVLECSTPCKTRFGTWYSLPGQAQDATPRDPAEAPVLPGDHALYPDRTQDCALYPSPTQDLVLYPDPAQDLVLYPDPAQDLVLYPDPAQDLVLYPDPAQDLVLYPDPAQDLVLYPDPAQDLVLYPDSVQDHALYSNSD</sequence>
<dbReference type="Proteomes" id="UP001066276">
    <property type="component" value="Chromosome 4_2"/>
</dbReference>
<evidence type="ECO:0000313" key="3">
    <source>
        <dbReference type="Proteomes" id="UP001066276"/>
    </source>
</evidence>
<keyword evidence="3" id="KW-1185">Reference proteome</keyword>
<evidence type="ECO:0000313" key="2">
    <source>
        <dbReference type="EMBL" id="KAJ1161115.1"/>
    </source>
</evidence>
<proteinExistence type="predicted"/>
<name>A0AAV7SAC1_PLEWA</name>
<dbReference type="AlphaFoldDB" id="A0AAV7SAC1"/>
<accession>A0AAV7SAC1</accession>
<gene>
    <name evidence="2" type="ORF">NDU88_001603</name>
</gene>